<reference evidence="1 2" key="1">
    <citation type="journal article" date="2010" name="J. Bacteriol.">
        <title>Genome sequences of Oceanicola granulosus HTCC2516(T) and Oceanicola batsensis HTCC2597(TDelta).</title>
        <authorList>
            <person name="Thrash J.C."/>
            <person name="Cho J.C."/>
            <person name="Vergin K.L."/>
            <person name="Giovannoni S.J."/>
        </authorList>
    </citation>
    <scope>NUCLEOTIDE SEQUENCE [LARGE SCALE GENOMIC DNA]</scope>
    <source>
        <strain evidence="2">ATCC BAA-861 / DSM 15982 / KCTC 12143 / HTCC2516</strain>
    </source>
</reference>
<dbReference type="Proteomes" id="UP000003635">
    <property type="component" value="Unassembled WGS sequence"/>
</dbReference>
<evidence type="ECO:0000313" key="1">
    <source>
        <dbReference type="EMBL" id="EAR50634.1"/>
    </source>
</evidence>
<evidence type="ECO:0000313" key="2">
    <source>
        <dbReference type="Proteomes" id="UP000003635"/>
    </source>
</evidence>
<dbReference type="STRING" id="314256.OG2516_12321"/>
<dbReference type="HOGENOM" id="CLU_159318_0_0_5"/>
<organism evidence="1 2">
    <name type="scientific">Oceanicola granulosus (strain ATCC BAA-861 / DSM 15982 / KCTC 12143 / HTCC2516)</name>
    <dbReference type="NCBI Taxonomy" id="314256"/>
    <lineage>
        <taxon>Bacteria</taxon>
        <taxon>Pseudomonadati</taxon>
        <taxon>Pseudomonadota</taxon>
        <taxon>Alphaproteobacteria</taxon>
        <taxon>Rhodobacterales</taxon>
        <taxon>Roseobacteraceae</taxon>
        <taxon>Oceanicola</taxon>
    </lineage>
</organism>
<sequence>MTLTKTRLADGTWEGVLTGADDAPPEIEARHGEQVLGGVEVRALSEGQGHLVRVPVPASLIADGVQTVLLCDKATGARLASFALLAGDSLDDDLRAEIDLLRAELDMLKSAFRRHCQETR</sequence>
<proteinExistence type="predicted"/>
<accession>Q2CD44</accession>
<dbReference type="EMBL" id="AAOT01000025">
    <property type="protein sequence ID" value="EAR50634.1"/>
    <property type="molecule type" value="Genomic_DNA"/>
</dbReference>
<name>Q2CD44_OCEGH</name>
<keyword evidence="2" id="KW-1185">Reference proteome</keyword>
<protein>
    <submittedName>
        <fullName evidence="1">Uncharacterized protein</fullName>
    </submittedName>
</protein>
<dbReference type="eggNOG" id="ENOG5032S9D">
    <property type="taxonomic scope" value="Bacteria"/>
</dbReference>
<comment type="caution">
    <text evidence="1">The sequence shown here is derived from an EMBL/GenBank/DDBJ whole genome shotgun (WGS) entry which is preliminary data.</text>
</comment>
<gene>
    <name evidence="1" type="ORF">OG2516_12321</name>
</gene>
<dbReference type="AlphaFoldDB" id="Q2CD44"/>